<organism evidence="2">
    <name type="scientific">Caudovirales sp. ctIZM3</name>
    <dbReference type="NCBI Taxonomy" id="2827633"/>
    <lineage>
        <taxon>Viruses</taxon>
        <taxon>Duplodnaviria</taxon>
        <taxon>Heunggongvirae</taxon>
        <taxon>Uroviricota</taxon>
        <taxon>Caudoviricetes</taxon>
    </lineage>
</organism>
<protein>
    <submittedName>
        <fullName evidence="2">DNA helix destabilizing protein</fullName>
    </submittedName>
</protein>
<dbReference type="InterPro" id="IPR049476">
    <property type="entry name" value="SBB_BPT7"/>
</dbReference>
<sequence length="202" mass="22275">MANQNYVTCKGKAFYPHLRTPEMFEGNDLGFTIKLIPSVEDAQKLEEFLRRELAKAATLPEFAGKKLNDAASLLGMGETPEGDTFFKFKTKSTYTTKSGDVLNRVIPIYDSKGKPLPKDTEVGHGSIVKVAYSIHPYYKTKTIKGLTLYLNAVQVLELVERGERDATSYGFGAEEGGYVAPTVDTVDEDEIPFDNGVEGADF</sequence>
<evidence type="ECO:0000259" key="1">
    <source>
        <dbReference type="Pfam" id="PF21265"/>
    </source>
</evidence>
<proteinExistence type="predicted"/>
<accession>A0A8S5T7W2</accession>
<name>A0A8S5T7W2_9CAUD</name>
<evidence type="ECO:0000313" key="2">
    <source>
        <dbReference type="EMBL" id="DAF59436.1"/>
    </source>
</evidence>
<feature type="domain" description="Single-stranded DNA-binding protein BPT7" evidence="1">
    <location>
        <begin position="74"/>
        <end position="158"/>
    </location>
</feature>
<dbReference type="EMBL" id="BK032770">
    <property type="protein sequence ID" value="DAF59436.1"/>
    <property type="molecule type" value="Genomic_DNA"/>
</dbReference>
<dbReference type="InterPro" id="IPR012340">
    <property type="entry name" value="NA-bd_OB-fold"/>
</dbReference>
<dbReference type="Gene3D" id="2.40.50.140">
    <property type="entry name" value="Nucleic acid-binding proteins"/>
    <property type="match status" value="1"/>
</dbReference>
<reference evidence="2" key="1">
    <citation type="journal article" date="2021" name="Proc. Natl. Acad. Sci. U.S.A.">
        <title>A Catalog of Tens of Thousands of Viruses from Human Metagenomes Reveals Hidden Associations with Chronic Diseases.</title>
        <authorList>
            <person name="Tisza M.J."/>
            <person name="Buck C.B."/>
        </authorList>
    </citation>
    <scope>NUCLEOTIDE SEQUENCE</scope>
    <source>
        <strain evidence="2">CtIZM3</strain>
    </source>
</reference>
<dbReference type="Pfam" id="PF21265">
    <property type="entry name" value="SBB_T7"/>
    <property type="match status" value="1"/>
</dbReference>
<dbReference type="SUPFAM" id="SSF50249">
    <property type="entry name" value="Nucleic acid-binding proteins"/>
    <property type="match status" value="1"/>
</dbReference>